<dbReference type="PANTHER" id="PTHR23044">
    <property type="entry name" value="3'-5' EXONUCLEASE ERI1-RELATED"/>
    <property type="match status" value="1"/>
</dbReference>
<evidence type="ECO:0000259" key="4">
    <source>
        <dbReference type="SMART" id="SM00479"/>
    </source>
</evidence>
<dbReference type="InterPro" id="IPR047201">
    <property type="entry name" value="ERI-1_3'hExo-like"/>
</dbReference>
<evidence type="ECO:0000256" key="1">
    <source>
        <dbReference type="ARBA" id="ARBA00022722"/>
    </source>
</evidence>
<dbReference type="GO" id="GO:0003676">
    <property type="term" value="F:nucleic acid binding"/>
    <property type="evidence" value="ECO:0007669"/>
    <property type="project" value="InterPro"/>
</dbReference>
<dbReference type="GO" id="GO:0000175">
    <property type="term" value="F:3'-5'-RNA exonuclease activity"/>
    <property type="evidence" value="ECO:0007669"/>
    <property type="project" value="InterPro"/>
</dbReference>
<dbReference type="OrthoDB" id="159416at2"/>
<dbReference type="Gene3D" id="3.30.420.10">
    <property type="entry name" value="Ribonuclease H-like superfamily/Ribonuclease H"/>
    <property type="match status" value="1"/>
</dbReference>
<dbReference type="InterPro" id="IPR051274">
    <property type="entry name" value="3-5_Exoribonuclease"/>
</dbReference>
<dbReference type="Pfam" id="PF00929">
    <property type="entry name" value="RNase_T"/>
    <property type="match status" value="1"/>
</dbReference>
<evidence type="ECO:0000313" key="5">
    <source>
        <dbReference type="EMBL" id="SDP42140.1"/>
    </source>
</evidence>
<dbReference type="PANTHER" id="PTHR23044:SF61">
    <property type="entry name" value="3'-5' EXORIBONUCLEASE 1-RELATED"/>
    <property type="match status" value="1"/>
</dbReference>
<gene>
    <name evidence="5" type="ORF">SAMN05216366_11830</name>
</gene>
<dbReference type="InterPro" id="IPR013520">
    <property type="entry name" value="Ribonucl_H"/>
</dbReference>
<dbReference type="AlphaFoldDB" id="A0A1H0SKA8"/>
<dbReference type="RefSeq" id="WP_074572461.1">
    <property type="nucleotide sequence ID" value="NZ_FNJQ01000018.1"/>
</dbReference>
<dbReference type="InterPro" id="IPR036397">
    <property type="entry name" value="RNaseH_sf"/>
</dbReference>
<dbReference type="CDD" id="cd06133">
    <property type="entry name" value="ERI-1_3'hExo_like"/>
    <property type="match status" value="1"/>
</dbReference>
<evidence type="ECO:0000256" key="2">
    <source>
        <dbReference type="ARBA" id="ARBA00022801"/>
    </source>
</evidence>
<keyword evidence="1" id="KW-0540">Nuclease</keyword>
<keyword evidence="2" id="KW-0378">Hydrolase</keyword>
<accession>A0A1H0SKA8</accession>
<dbReference type="InterPro" id="IPR012337">
    <property type="entry name" value="RNaseH-like_sf"/>
</dbReference>
<dbReference type="SUPFAM" id="SSF53098">
    <property type="entry name" value="Ribonuclease H-like"/>
    <property type="match status" value="1"/>
</dbReference>
<dbReference type="SMART" id="SM00479">
    <property type="entry name" value="EXOIII"/>
    <property type="match status" value="1"/>
</dbReference>
<sequence>MKYVVIDLEMNPVDREFREVKRHMKEEVIEFGAVRLDENFRQEAEFQCYVEPEYGKIKKHIVELTGIRQEMVAGKGHYAEAFQKFVDWIGEEETKIYSWSMSDIKQLRKECRFKLPDFDVKWLDERWGDLQQEFDDRLGLHNSLALKHALGAMDHQFEGTQHTALADAINTSAILVLMQDDEKFRRTMQPVLDILEPKDDLASSIGDLCPDLLKLKSSLEE</sequence>
<evidence type="ECO:0000256" key="3">
    <source>
        <dbReference type="ARBA" id="ARBA00022839"/>
    </source>
</evidence>
<name>A0A1H0SKA8_SELRU</name>
<evidence type="ECO:0000313" key="6">
    <source>
        <dbReference type="Proteomes" id="UP000182412"/>
    </source>
</evidence>
<feature type="domain" description="Exonuclease" evidence="4">
    <location>
        <begin position="2"/>
        <end position="184"/>
    </location>
</feature>
<protein>
    <submittedName>
        <fullName evidence="5">Inhibitor of the KinA pathway to sporulation, predicted exonuclease</fullName>
    </submittedName>
</protein>
<keyword evidence="3 5" id="KW-0269">Exonuclease</keyword>
<proteinExistence type="predicted"/>
<dbReference type="EMBL" id="FNJQ01000018">
    <property type="protein sequence ID" value="SDP42140.1"/>
    <property type="molecule type" value="Genomic_DNA"/>
</dbReference>
<reference evidence="5 6" key="1">
    <citation type="submission" date="2016-10" db="EMBL/GenBank/DDBJ databases">
        <authorList>
            <person name="de Groot N.N."/>
        </authorList>
    </citation>
    <scope>NUCLEOTIDE SEQUENCE [LARGE SCALE GENOMIC DNA]</scope>
    <source>
        <strain evidence="5 6">S137</strain>
    </source>
</reference>
<dbReference type="Proteomes" id="UP000182412">
    <property type="component" value="Unassembled WGS sequence"/>
</dbReference>
<organism evidence="5 6">
    <name type="scientific">Selenomonas ruminantium</name>
    <dbReference type="NCBI Taxonomy" id="971"/>
    <lineage>
        <taxon>Bacteria</taxon>
        <taxon>Bacillati</taxon>
        <taxon>Bacillota</taxon>
        <taxon>Negativicutes</taxon>
        <taxon>Selenomonadales</taxon>
        <taxon>Selenomonadaceae</taxon>
        <taxon>Selenomonas</taxon>
    </lineage>
</organism>